<dbReference type="PANTHER" id="PTHR35010:SF2">
    <property type="entry name" value="BLL4672 PROTEIN"/>
    <property type="match status" value="1"/>
</dbReference>
<evidence type="ECO:0000313" key="2">
    <source>
        <dbReference type="EMBL" id="MBB6038379.1"/>
    </source>
</evidence>
<accession>A0A841G123</accession>
<dbReference type="SMART" id="SM00530">
    <property type="entry name" value="HTH_XRE"/>
    <property type="match status" value="1"/>
</dbReference>
<organism evidence="2 3">
    <name type="scientific">Phytomonospora endophytica</name>
    <dbReference type="NCBI Taxonomy" id="714109"/>
    <lineage>
        <taxon>Bacteria</taxon>
        <taxon>Bacillati</taxon>
        <taxon>Actinomycetota</taxon>
        <taxon>Actinomycetes</taxon>
        <taxon>Micromonosporales</taxon>
        <taxon>Micromonosporaceae</taxon>
        <taxon>Phytomonospora</taxon>
    </lineage>
</organism>
<proteinExistence type="predicted"/>
<dbReference type="InterPro" id="IPR010982">
    <property type="entry name" value="Lambda_DNA-bd_dom_sf"/>
</dbReference>
<dbReference type="Pfam" id="PF13560">
    <property type="entry name" value="HTH_31"/>
    <property type="match status" value="1"/>
</dbReference>
<dbReference type="EMBL" id="JACHGT010000016">
    <property type="protein sequence ID" value="MBB6038379.1"/>
    <property type="molecule type" value="Genomic_DNA"/>
</dbReference>
<comment type="caution">
    <text evidence="2">The sequence shown here is derived from an EMBL/GenBank/DDBJ whole genome shotgun (WGS) entry which is preliminary data.</text>
</comment>
<sequence length="279" mass="30463">MTMDRGQLADFLRRRREGLAPADVGLPTGTRRRTPGLRREEVAALAGMSADYYGRLEQGRSPQPSTQLLTALARALRLGDDERDHLHLLAGHRPPAGAPTGDRVRPGLLFLLDRLADTPAQIVSDLGDVLAQNALARDLLGGVCTVSEHGRNVVWRWFTDPAAREAYAPGEHARQARLHVADLRAAVGRRGGKDAEAARLVARLLEASGEFARLWELHEVGVLRGNRMRVRHPAVGEIELDCEVLVSPEADQRLFVFTAPEGSPSVEALDRLRTVATVA</sequence>
<dbReference type="AlphaFoldDB" id="A0A841G123"/>
<keyword evidence="3" id="KW-1185">Reference proteome</keyword>
<dbReference type="Gene3D" id="1.10.260.40">
    <property type="entry name" value="lambda repressor-like DNA-binding domains"/>
    <property type="match status" value="1"/>
</dbReference>
<evidence type="ECO:0000259" key="1">
    <source>
        <dbReference type="PROSITE" id="PS50943"/>
    </source>
</evidence>
<feature type="domain" description="HTH cro/C1-type" evidence="1">
    <location>
        <begin position="36"/>
        <end position="83"/>
    </location>
</feature>
<dbReference type="Proteomes" id="UP000548476">
    <property type="component" value="Unassembled WGS sequence"/>
</dbReference>
<dbReference type="PANTHER" id="PTHR35010">
    <property type="entry name" value="BLL4672 PROTEIN-RELATED"/>
    <property type="match status" value="1"/>
</dbReference>
<name>A0A841G123_9ACTN</name>
<dbReference type="CDD" id="cd00093">
    <property type="entry name" value="HTH_XRE"/>
    <property type="match status" value="1"/>
</dbReference>
<dbReference type="SUPFAM" id="SSF47413">
    <property type="entry name" value="lambda repressor-like DNA-binding domains"/>
    <property type="match status" value="1"/>
</dbReference>
<gene>
    <name evidence="2" type="ORF">HNR73_006262</name>
</gene>
<dbReference type="Gene3D" id="3.30.450.180">
    <property type="match status" value="1"/>
</dbReference>
<dbReference type="PROSITE" id="PS50943">
    <property type="entry name" value="HTH_CROC1"/>
    <property type="match status" value="1"/>
</dbReference>
<reference evidence="2 3" key="1">
    <citation type="submission" date="2020-08" db="EMBL/GenBank/DDBJ databases">
        <title>Genomic Encyclopedia of Type Strains, Phase IV (KMG-IV): sequencing the most valuable type-strain genomes for metagenomic binning, comparative biology and taxonomic classification.</title>
        <authorList>
            <person name="Goeker M."/>
        </authorList>
    </citation>
    <scope>NUCLEOTIDE SEQUENCE [LARGE SCALE GENOMIC DNA]</scope>
    <source>
        <strain evidence="2 3">YIM 65646</strain>
    </source>
</reference>
<dbReference type="InterPro" id="IPR001387">
    <property type="entry name" value="Cro/C1-type_HTH"/>
</dbReference>
<protein>
    <submittedName>
        <fullName evidence="2">Transcriptional regulator with XRE-family HTH domain</fullName>
    </submittedName>
</protein>
<evidence type="ECO:0000313" key="3">
    <source>
        <dbReference type="Proteomes" id="UP000548476"/>
    </source>
</evidence>
<dbReference type="GO" id="GO:0003677">
    <property type="term" value="F:DNA binding"/>
    <property type="evidence" value="ECO:0007669"/>
    <property type="project" value="InterPro"/>
</dbReference>
<dbReference type="InterPro" id="IPR041413">
    <property type="entry name" value="MLTR_LBD"/>
</dbReference>
<dbReference type="Pfam" id="PF17765">
    <property type="entry name" value="MLTR_LBD"/>
    <property type="match status" value="1"/>
</dbReference>